<evidence type="ECO:0000313" key="2">
    <source>
        <dbReference type="EMBL" id="GIQ85620.1"/>
    </source>
</evidence>
<dbReference type="AlphaFoldDB" id="A0A9K3GKH5"/>
<comment type="caution">
    <text evidence="2">The sequence shown here is derived from an EMBL/GenBank/DDBJ whole genome shotgun (WGS) entry which is preliminary data.</text>
</comment>
<gene>
    <name evidence="2" type="ORF">KIPB_007319</name>
</gene>
<feature type="compositionally biased region" description="Pro residues" evidence="1">
    <location>
        <begin position="981"/>
        <end position="993"/>
    </location>
</feature>
<protein>
    <submittedName>
        <fullName evidence="2">Uncharacterized protein</fullName>
    </submittedName>
</protein>
<proteinExistence type="predicted"/>
<feature type="compositionally biased region" description="Basic and acidic residues" evidence="1">
    <location>
        <begin position="633"/>
        <end position="672"/>
    </location>
</feature>
<feature type="region of interest" description="Disordered" evidence="1">
    <location>
        <begin position="629"/>
        <end position="687"/>
    </location>
</feature>
<feature type="region of interest" description="Disordered" evidence="1">
    <location>
        <begin position="216"/>
        <end position="268"/>
    </location>
</feature>
<feature type="compositionally biased region" description="Polar residues" evidence="1">
    <location>
        <begin position="675"/>
        <end position="687"/>
    </location>
</feature>
<reference evidence="2 3" key="1">
    <citation type="journal article" date="2018" name="PLoS ONE">
        <title>The draft genome of Kipferlia bialata reveals reductive genome evolution in fornicate parasites.</title>
        <authorList>
            <person name="Tanifuji G."/>
            <person name="Takabayashi S."/>
            <person name="Kume K."/>
            <person name="Takagi M."/>
            <person name="Nakayama T."/>
            <person name="Kamikawa R."/>
            <person name="Inagaki Y."/>
            <person name="Hashimoto T."/>
        </authorList>
    </citation>
    <scope>NUCLEOTIDE SEQUENCE [LARGE SCALE GENOMIC DNA]</scope>
    <source>
        <strain evidence="2">NY0173</strain>
    </source>
</reference>
<feature type="region of interest" description="Disordered" evidence="1">
    <location>
        <begin position="817"/>
        <end position="1070"/>
    </location>
</feature>
<organism evidence="2 3">
    <name type="scientific">Kipferlia bialata</name>
    <dbReference type="NCBI Taxonomy" id="797122"/>
    <lineage>
        <taxon>Eukaryota</taxon>
        <taxon>Metamonada</taxon>
        <taxon>Carpediemonas-like organisms</taxon>
        <taxon>Kipferlia</taxon>
    </lineage>
</organism>
<feature type="compositionally biased region" description="Low complexity" evidence="1">
    <location>
        <begin position="245"/>
        <end position="268"/>
    </location>
</feature>
<feature type="region of interest" description="Disordered" evidence="1">
    <location>
        <begin position="706"/>
        <end position="767"/>
    </location>
</feature>
<feature type="compositionally biased region" description="Basic and acidic residues" evidence="1">
    <location>
        <begin position="216"/>
        <end position="243"/>
    </location>
</feature>
<feature type="compositionally biased region" description="Low complexity" evidence="1">
    <location>
        <begin position="994"/>
        <end position="1013"/>
    </location>
</feature>
<name>A0A9K3GKH5_9EUKA</name>
<evidence type="ECO:0000256" key="1">
    <source>
        <dbReference type="SAM" id="MobiDB-lite"/>
    </source>
</evidence>
<feature type="compositionally biased region" description="Acidic residues" evidence="1">
    <location>
        <begin position="360"/>
        <end position="379"/>
    </location>
</feature>
<feature type="compositionally biased region" description="Polar residues" evidence="1">
    <location>
        <begin position="1057"/>
        <end position="1070"/>
    </location>
</feature>
<feature type="compositionally biased region" description="Basic and acidic residues" evidence="1">
    <location>
        <begin position="918"/>
        <end position="935"/>
    </location>
</feature>
<feature type="region of interest" description="Disordered" evidence="1">
    <location>
        <begin position="308"/>
        <end position="420"/>
    </location>
</feature>
<evidence type="ECO:0000313" key="3">
    <source>
        <dbReference type="Proteomes" id="UP000265618"/>
    </source>
</evidence>
<accession>A0A9K3GKH5</accession>
<dbReference type="Proteomes" id="UP000265618">
    <property type="component" value="Unassembled WGS sequence"/>
</dbReference>
<feature type="compositionally biased region" description="Low complexity" evidence="1">
    <location>
        <begin position="459"/>
        <end position="470"/>
    </location>
</feature>
<feature type="region of interest" description="Disordered" evidence="1">
    <location>
        <begin position="592"/>
        <end position="614"/>
    </location>
</feature>
<keyword evidence="3" id="KW-1185">Reference proteome</keyword>
<feature type="compositionally biased region" description="Low complexity" evidence="1">
    <location>
        <begin position="501"/>
        <end position="517"/>
    </location>
</feature>
<dbReference type="EMBL" id="BDIP01002038">
    <property type="protein sequence ID" value="GIQ85620.1"/>
    <property type="molecule type" value="Genomic_DNA"/>
</dbReference>
<sequence length="1070" mass="115251">MSHGGDPYGHSSGKLSLSSLQQQLEAAKTTEAAALEALSLARLEIDLSDGAVPSDGGEMVTQEEDDAALAKIRATLANAQAVLDSSAISVAPDVEGEPRDAGISVSGVHRLAPSVPASSSPAVAWDAAPPAIRPIPAIQPLSLSSAPRRESVDMSSVHRGMGLASEVLARTAALRQTLKQSEYQPLRHSEAEGVGVRGVASVHTYRRERERLALQRETREAEQRLIAEESSRVEEEREREYIAHRATPAPTRPTLTTETVPEPETPVLDVMATAEPRRERERAQPVVASSVLDVHSLGAHRPHAYAQEEEGALETEGREPVQTVQTQSPEPVPMVSEADTGGEGLPVEAEREVEYPPSESEGEGDGEGEGDDVVPEDVADIISPIPECDVPIPIPCPAPEAETEAEAETDVSPPPSEDVSIDALMQSLAELDRVTRGLDDEGEAVVEAEWKNSPPSPSSPSLSLASPVLSDTHRTHSPVPVSDTHAHTDRGSISPRVQVLEAQAEAEMAAPESPMAEAEGEGEEERVPTDTEDGAPTPSDAADLPSLLSLLHTLNADCMGSIDRLSRMGGADLPMPAPLSLEVPRTPIKTQTVESERQMGASPVAEGEAEAPAEEEVDVEAILEALEEEEVAEGEREAPGTEALQERHLDGERARERESVPDRYIRQPDFRPSHTLPSHSYRQSTGTEAYSLGRSQVLPSYGSASIYRTASPKPVPGYTDVYTPGTYAMRRERDEEGERERIRNARRERRSRATNASPPRRTVQRNASPHLGYVKVVGAGEVEGVYTTPMSQAERTLRQRVVQREWRARENEPIGEYYRSQSGRSASPLASPGCPSPRLPSLSRGAGSGMSVSMSRGPGPVSVRQVSGPAESVTVGSVPLCPAPNPLSLLLRPADPVPAPVHMERERPQRPRPGTPPSRDRVERERESGRERSAAVREAYISGGGVRSPHSPSLSDPRAEPREIAIGKYRLSSPTSTAGPTPAPPTRRAPTPSPTSRVSSASSPYSASASTRSGTEAARRPRSPSKTGNREERRRRRQKDGRLRPFHTISHLAHSGADQSQYKWETSLRM</sequence>
<feature type="region of interest" description="Disordered" evidence="1">
    <location>
        <begin position="439"/>
        <end position="544"/>
    </location>
</feature>
<feature type="compositionally biased region" description="Basic and acidic residues" evidence="1">
    <location>
        <begin position="729"/>
        <end position="745"/>
    </location>
</feature>